<name>A0A0S4L6I7_9BACT</name>
<dbReference type="SUPFAM" id="SSF51735">
    <property type="entry name" value="NAD(P)-binding Rossmann-fold domains"/>
    <property type="match status" value="1"/>
</dbReference>
<dbReference type="PANTHER" id="PTHR10491:SF4">
    <property type="entry name" value="METHIONINE ADENOSYLTRANSFERASE 2 SUBUNIT BETA"/>
    <property type="match status" value="1"/>
</dbReference>
<protein>
    <recommendedName>
        <fullName evidence="4 6">dTDP-4-dehydrorhamnose reductase</fullName>
        <ecNumber evidence="3 6">1.1.1.133</ecNumber>
    </recommendedName>
</protein>
<evidence type="ECO:0000256" key="6">
    <source>
        <dbReference type="RuleBase" id="RU364082"/>
    </source>
</evidence>
<dbReference type="Gene3D" id="3.40.50.720">
    <property type="entry name" value="NAD(P)-binding Rossmann-like Domain"/>
    <property type="match status" value="1"/>
</dbReference>
<dbReference type="CDD" id="cd05254">
    <property type="entry name" value="dTDP_HR_like_SDR_e"/>
    <property type="match status" value="1"/>
</dbReference>
<comment type="function">
    <text evidence="6">Catalyzes the reduction of dTDP-6-deoxy-L-lyxo-4-hexulose to yield dTDP-L-rhamnose.</text>
</comment>
<comment type="catalytic activity">
    <reaction evidence="5">
        <text>dTDP-beta-L-rhamnose + NADP(+) = dTDP-4-dehydro-beta-L-rhamnose + NADPH + H(+)</text>
        <dbReference type="Rhea" id="RHEA:21796"/>
        <dbReference type="ChEBI" id="CHEBI:15378"/>
        <dbReference type="ChEBI" id="CHEBI:57510"/>
        <dbReference type="ChEBI" id="CHEBI:57783"/>
        <dbReference type="ChEBI" id="CHEBI:58349"/>
        <dbReference type="ChEBI" id="CHEBI:62830"/>
        <dbReference type="EC" id="1.1.1.133"/>
    </reaction>
</comment>
<comment type="similarity">
    <text evidence="2 6">Belongs to the dTDP-4-dehydrorhamnose reductase family.</text>
</comment>
<keyword evidence="9" id="KW-1185">Reference proteome</keyword>
<sequence length="293" mass="33033">MKPIAIITGAAGLIGQYVIKNAARWAPDWEVHGLSRAELDLTDQRAVDQVWRTLQPRAVIHCAALSRTKDCEHDPQQARRINVEATAHLARCSKEIPFVFLSSGEVFNGRVGWYRETDHANPINVYGQTKLEAEHQVLQNPRHTVLRIVLTAGTSLNGDRSFVEDMRRTARSGKTMTLYGDEFRCPLPAGVIARAVWELMNREARGLYHLGGRDRLSRWEIGQALLAWYPELQGHLFEGSVTGHTGAPRPRDLSLNCDKLQALLSFPIPGFREWVQSRMQQGGDLWDYESTLA</sequence>
<organism evidence="8 9">
    <name type="scientific">Candidatus Nitrospira nitrosa</name>
    <dbReference type="NCBI Taxonomy" id="1742972"/>
    <lineage>
        <taxon>Bacteria</taxon>
        <taxon>Pseudomonadati</taxon>
        <taxon>Nitrospirota</taxon>
        <taxon>Nitrospiria</taxon>
        <taxon>Nitrospirales</taxon>
        <taxon>Nitrospiraceae</taxon>
        <taxon>Nitrospira</taxon>
    </lineage>
</organism>
<dbReference type="UniPathway" id="UPA00124"/>
<evidence type="ECO:0000256" key="5">
    <source>
        <dbReference type="ARBA" id="ARBA00048200"/>
    </source>
</evidence>
<dbReference type="AlphaFoldDB" id="A0A0S4L6I7"/>
<evidence type="ECO:0000256" key="3">
    <source>
        <dbReference type="ARBA" id="ARBA00012929"/>
    </source>
</evidence>
<evidence type="ECO:0000256" key="4">
    <source>
        <dbReference type="ARBA" id="ARBA00017099"/>
    </source>
</evidence>
<reference evidence="8 9" key="1">
    <citation type="submission" date="2015-10" db="EMBL/GenBank/DDBJ databases">
        <authorList>
            <person name="Gilbert D.G."/>
        </authorList>
    </citation>
    <scope>NUCLEOTIDE SEQUENCE [LARGE SCALE GENOMIC DNA]</scope>
    <source>
        <strain evidence="8">COMA1</strain>
    </source>
</reference>
<evidence type="ECO:0000256" key="2">
    <source>
        <dbReference type="ARBA" id="ARBA00010944"/>
    </source>
</evidence>
<dbReference type="InterPro" id="IPR029903">
    <property type="entry name" value="RmlD-like-bd"/>
</dbReference>
<dbReference type="STRING" id="1742972.COMA1_11123"/>
<dbReference type="InterPro" id="IPR036291">
    <property type="entry name" value="NAD(P)-bd_dom_sf"/>
</dbReference>
<evidence type="ECO:0000256" key="1">
    <source>
        <dbReference type="ARBA" id="ARBA00004781"/>
    </source>
</evidence>
<dbReference type="PANTHER" id="PTHR10491">
    <property type="entry name" value="DTDP-4-DEHYDRORHAMNOSE REDUCTASE"/>
    <property type="match status" value="1"/>
</dbReference>
<dbReference type="Proteomes" id="UP000199032">
    <property type="component" value="Unassembled WGS sequence"/>
</dbReference>
<dbReference type="Pfam" id="PF04321">
    <property type="entry name" value="RmlD_sub_bind"/>
    <property type="match status" value="1"/>
</dbReference>
<evidence type="ECO:0000313" key="8">
    <source>
        <dbReference type="EMBL" id="CUS33377.1"/>
    </source>
</evidence>
<dbReference type="InterPro" id="IPR005913">
    <property type="entry name" value="dTDP_dehydrorham_reduct"/>
</dbReference>
<dbReference type="GO" id="GO:0008831">
    <property type="term" value="F:dTDP-4-dehydrorhamnose reductase activity"/>
    <property type="evidence" value="ECO:0007669"/>
    <property type="project" value="UniProtKB-EC"/>
</dbReference>
<accession>A0A0S4L6I7</accession>
<gene>
    <name evidence="8" type="ORF">COMA1_11123</name>
</gene>
<evidence type="ECO:0000259" key="7">
    <source>
        <dbReference type="Pfam" id="PF04321"/>
    </source>
</evidence>
<comment type="pathway">
    <text evidence="1 6">Carbohydrate biosynthesis; dTDP-L-rhamnose biosynthesis.</text>
</comment>
<dbReference type="GO" id="GO:0019305">
    <property type="term" value="P:dTDP-rhamnose biosynthetic process"/>
    <property type="evidence" value="ECO:0007669"/>
    <property type="project" value="UniProtKB-UniPathway"/>
</dbReference>
<feature type="domain" description="RmlD-like substrate binding" evidence="7">
    <location>
        <begin position="6"/>
        <end position="280"/>
    </location>
</feature>
<dbReference type="EMBL" id="CZQA01000001">
    <property type="protein sequence ID" value="CUS33377.1"/>
    <property type="molecule type" value="Genomic_DNA"/>
</dbReference>
<evidence type="ECO:0000313" key="9">
    <source>
        <dbReference type="Proteomes" id="UP000199032"/>
    </source>
</evidence>
<proteinExistence type="inferred from homology"/>
<dbReference type="EC" id="1.1.1.133" evidence="3 6"/>
<keyword evidence="6 8" id="KW-0560">Oxidoreductase</keyword>
<keyword evidence="6" id="KW-0521">NADP</keyword>
<dbReference type="RefSeq" id="WP_090744858.1">
    <property type="nucleotide sequence ID" value="NZ_CZQA01000001.1"/>
</dbReference>
<dbReference type="OrthoDB" id="9803892at2"/>